<dbReference type="InterPro" id="IPR051056">
    <property type="entry name" value="Glycosyl_Hydrolase_73"/>
</dbReference>
<reference evidence="6" key="1">
    <citation type="journal article" date="2019" name="Int. J. Syst. Evol. Microbiol.">
        <title>The Global Catalogue of Microorganisms (GCM) 10K type strain sequencing project: providing services to taxonomists for standard genome sequencing and annotation.</title>
        <authorList>
            <consortium name="The Broad Institute Genomics Platform"/>
            <consortium name="The Broad Institute Genome Sequencing Center for Infectious Disease"/>
            <person name="Wu L."/>
            <person name="Ma J."/>
        </authorList>
    </citation>
    <scope>NUCLEOTIDE SEQUENCE [LARGE SCALE GENOMIC DNA]</scope>
    <source>
        <strain evidence="6">CCM 8937</strain>
    </source>
</reference>
<keyword evidence="2 5" id="KW-0378">Hydrolase</keyword>
<dbReference type="Gene3D" id="1.10.530.10">
    <property type="match status" value="1"/>
</dbReference>
<dbReference type="GO" id="GO:0016787">
    <property type="term" value="F:hydrolase activity"/>
    <property type="evidence" value="ECO:0007669"/>
    <property type="project" value="UniProtKB-KW"/>
</dbReference>
<evidence type="ECO:0000256" key="2">
    <source>
        <dbReference type="ARBA" id="ARBA00022801"/>
    </source>
</evidence>
<sequence>MDLNGFFWTVAVVFAVGLIFVLTYDRWQQHTAQEEAAAVSSSEAAVQKEKQAFIGRVAPEAVQLQSSTHVLPSVTIAQAILESNWGKSSLSQKYNNLFGVKGSDPNNTQELTTQEYVNGKWQTITARFRVYQSYAESIQDHAQLFTRGTTWNPQQYQHFLAAKDYREAAKALETDGYATDPDYASKIIELVETYQLTKYDQ</sequence>
<dbReference type="PRINTS" id="PR01002">
    <property type="entry name" value="FLGFLGJ"/>
</dbReference>
<feature type="transmembrane region" description="Helical" evidence="3">
    <location>
        <begin position="6"/>
        <end position="24"/>
    </location>
</feature>
<name>A0ABW4BMD9_9LACO</name>
<gene>
    <name evidence="5" type="ORF">ACFQ4R_03500</name>
</gene>
<evidence type="ECO:0000259" key="4">
    <source>
        <dbReference type="SMART" id="SM00047"/>
    </source>
</evidence>
<evidence type="ECO:0000256" key="3">
    <source>
        <dbReference type="SAM" id="Phobius"/>
    </source>
</evidence>
<keyword evidence="3" id="KW-0812">Transmembrane</keyword>
<feature type="domain" description="Mannosyl-glycoprotein endo-beta-N-acetylglucosamidase-like" evidence="4">
    <location>
        <begin position="42"/>
        <end position="200"/>
    </location>
</feature>
<dbReference type="Pfam" id="PF01832">
    <property type="entry name" value="Glucosaminidase"/>
    <property type="match status" value="1"/>
</dbReference>
<dbReference type="EMBL" id="JBHTOH010000022">
    <property type="protein sequence ID" value="MFD1410680.1"/>
    <property type="molecule type" value="Genomic_DNA"/>
</dbReference>
<organism evidence="5 6">
    <name type="scientific">Lapidilactobacillus gannanensis</name>
    <dbReference type="NCBI Taxonomy" id="2486002"/>
    <lineage>
        <taxon>Bacteria</taxon>
        <taxon>Bacillati</taxon>
        <taxon>Bacillota</taxon>
        <taxon>Bacilli</taxon>
        <taxon>Lactobacillales</taxon>
        <taxon>Lactobacillaceae</taxon>
        <taxon>Lapidilactobacillus</taxon>
    </lineage>
</organism>
<comment type="similarity">
    <text evidence="1">Belongs to the glycosyl hydrolase 73 family.</text>
</comment>
<keyword evidence="6" id="KW-1185">Reference proteome</keyword>
<proteinExistence type="inferred from homology"/>
<evidence type="ECO:0000313" key="5">
    <source>
        <dbReference type="EMBL" id="MFD1410680.1"/>
    </source>
</evidence>
<dbReference type="InterPro" id="IPR002901">
    <property type="entry name" value="MGlyc_endo_b_GlcNAc-like_dom"/>
</dbReference>
<dbReference type="RefSeq" id="WP_125650691.1">
    <property type="nucleotide sequence ID" value="NZ_JBHTOH010000022.1"/>
</dbReference>
<dbReference type="SMART" id="SM00047">
    <property type="entry name" value="LYZ2"/>
    <property type="match status" value="1"/>
</dbReference>
<keyword evidence="3" id="KW-1133">Transmembrane helix</keyword>
<protein>
    <submittedName>
        <fullName evidence="5">Glycoside hydrolase family 73 protein</fullName>
    </submittedName>
</protein>
<accession>A0ABW4BMD9</accession>
<keyword evidence="3" id="KW-0472">Membrane</keyword>
<dbReference type="PANTHER" id="PTHR33308">
    <property type="entry name" value="PEPTIDOGLYCAN HYDROLASE FLGJ"/>
    <property type="match status" value="1"/>
</dbReference>
<comment type="caution">
    <text evidence="5">The sequence shown here is derived from an EMBL/GenBank/DDBJ whole genome shotgun (WGS) entry which is preliminary data.</text>
</comment>
<dbReference type="Gene3D" id="4.10.80.30">
    <property type="entry name" value="DNA polymerase, domain 6"/>
    <property type="match status" value="1"/>
</dbReference>
<evidence type="ECO:0000313" key="6">
    <source>
        <dbReference type="Proteomes" id="UP001597191"/>
    </source>
</evidence>
<dbReference type="PANTHER" id="PTHR33308:SF10">
    <property type="entry name" value="EXO-GLUCOSAMINIDASE LYTG"/>
    <property type="match status" value="1"/>
</dbReference>
<evidence type="ECO:0000256" key="1">
    <source>
        <dbReference type="ARBA" id="ARBA00010266"/>
    </source>
</evidence>
<dbReference type="Proteomes" id="UP001597191">
    <property type="component" value="Unassembled WGS sequence"/>
</dbReference>